<evidence type="ECO:0000313" key="6">
    <source>
        <dbReference type="EMBL" id="PKS10516.1"/>
    </source>
</evidence>
<keyword evidence="3 5" id="KW-1133">Transmembrane helix</keyword>
<evidence type="ECO:0000256" key="1">
    <source>
        <dbReference type="ARBA" id="ARBA00004370"/>
    </source>
</evidence>
<evidence type="ECO:0000256" key="3">
    <source>
        <dbReference type="ARBA" id="ARBA00022989"/>
    </source>
</evidence>
<dbReference type="GO" id="GO:0016020">
    <property type="term" value="C:membrane"/>
    <property type="evidence" value="ECO:0007669"/>
    <property type="project" value="UniProtKB-SubCell"/>
</dbReference>
<dbReference type="EMBL" id="NLAX01000008">
    <property type="protein sequence ID" value="PKS10516.1"/>
    <property type="molecule type" value="Genomic_DNA"/>
</dbReference>
<proteinExistence type="predicted"/>
<name>A0A2N3NDH3_9PEZI</name>
<keyword evidence="4 5" id="KW-0472">Membrane</keyword>
<evidence type="ECO:0000256" key="4">
    <source>
        <dbReference type="ARBA" id="ARBA00023136"/>
    </source>
</evidence>
<keyword evidence="7" id="KW-1185">Reference proteome</keyword>
<dbReference type="Pfam" id="PF23489">
    <property type="entry name" value="V-ATPase_su_f"/>
    <property type="match status" value="1"/>
</dbReference>
<dbReference type="OrthoDB" id="67317at2759"/>
<comment type="subcellular location">
    <subcellularLocation>
        <location evidence="1">Membrane</location>
    </subcellularLocation>
</comment>
<dbReference type="Proteomes" id="UP000233524">
    <property type="component" value="Unassembled WGS sequence"/>
</dbReference>
<keyword evidence="2 5" id="KW-0812">Transmembrane</keyword>
<gene>
    <name evidence="6" type="ORF">jhhlp_002268</name>
</gene>
<comment type="caution">
    <text evidence="6">The sequence shown here is derived from an EMBL/GenBank/DDBJ whole genome shotgun (WGS) entry which is preliminary data.</text>
</comment>
<accession>A0A2N3NDH3</accession>
<organism evidence="6 7">
    <name type="scientific">Lomentospora prolificans</name>
    <dbReference type="NCBI Taxonomy" id="41688"/>
    <lineage>
        <taxon>Eukaryota</taxon>
        <taxon>Fungi</taxon>
        <taxon>Dikarya</taxon>
        <taxon>Ascomycota</taxon>
        <taxon>Pezizomycotina</taxon>
        <taxon>Sordariomycetes</taxon>
        <taxon>Hypocreomycetidae</taxon>
        <taxon>Microascales</taxon>
        <taxon>Microascaceae</taxon>
        <taxon>Lomentospora</taxon>
    </lineage>
</organism>
<protein>
    <submittedName>
        <fullName evidence="6">Uncharacterized protein</fullName>
    </submittedName>
</protein>
<evidence type="ECO:0000256" key="5">
    <source>
        <dbReference type="SAM" id="Phobius"/>
    </source>
</evidence>
<dbReference type="InterPro" id="IPR056552">
    <property type="entry name" value="Ribonucl_Kappa"/>
</dbReference>
<sequence>MPSPRVVSRQLEFIPAPIASPSLEAFCREILLLLFVLIGSTTSSVVISIFAVIILGVLASLFKSGHESMVGGISDPPTEAIPAIVSTISAAIFVYIVCIDCRIYSLLSRPGISGEKAGPQGSDCIVGKG</sequence>
<dbReference type="InParanoid" id="A0A2N3NDH3"/>
<reference evidence="6 7" key="1">
    <citation type="journal article" date="2017" name="G3 (Bethesda)">
        <title>First Draft Genome Sequence of the Pathogenic Fungus Lomentospora prolificans (Formerly Scedosporium prolificans).</title>
        <authorList>
            <person name="Luo R."/>
            <person name="Zimin A."/>
            <person name="Workman R."/>
            <person name="Fan Y."/>
            <person name="Pertea G."/>
            <person name="Grossman N."/>
            <person name="Wear M.P."/>
            <person name="Jia B."/>
            <person name="Miller H."/>
            <person name="Casadevall A."/>
            <person name="Timp W."/>
            <person name="Zhang S.X."/>
            <person name="Salzberg S.L."/>
        </authorList>
    </citation>
    <scope>NUCLEOTIDE SEQUENCE [LARGE SCALE GENOMIC DNA]</scope>
    <source>
        <strain evidence="6 7">JHH-5317</strain>
    </source>
</reference>
<feature type="transmembrane region" description="Helical" evidence="5">
    <location>
        <begin position="30"/>
        <end position="60"/>
    </location>
</feature>
<feature type="transmembrane region" description="Helical" evidence="5">
    <location>
        <begin position="80"/>
        <end position="99"/>
    </location>
</feature>
<evidence type="ECO:0000313" key="7">
    <source>
        <dbReference type="Proteomes" id="UP000233524"/>
    </source>
</evidence>
<evidence type="ECO:0000256" key="2">
    <source>
        <dbReference type="ARBA" id="ARBA00022692"/>
    </source>
</evidence>
<dbReference type="AlphaFoldDB" id="A0A2N3NDH3"/>
<dbReference type="VEuPathDB" id="FungiDB:jhhlp_002268"/>